<protein>
    <recommendedName>
        <fullName evidence="10">RNA polymerase sigma-70 factor</fullName>
    </recommendedName>
</protein>
<keyword evidence="2" id="KW-0805">Transcription regulation</keyword>
<dbReference type="GO" id="GO:0003677">
    <property type="term" value="F:DNA binding"/>
    <property type="evidence" value="ECO:0007669"/>
    <property type="project" value="UniProtKB-KW"/>
</dbReference>
<evidence type="ECO:0000313" key="9">
    <source>
        <dbReference type="Proteomes" id="UP000229730"/>
    </source>
</evidence>
<keyword evidence="3" id="KW-0731">Sigma factor</keyword>
<accession>A0A2G4YVQ8</accession>
<dbReference type="InterPro" id="IPR036388">
    <property type="entry name" value="WH-like_DNA-bd_sf"/>
</dbReference>
<dbReference type="OrthoDB" id="9780326at2"/>
<evidence type="ECO:0000256" key="2">
    <source>
        <dbReference type="ARBA" id="ARBA00023015"/>
    </source>
</evidence>
<feature type="domain" description="RNA polymerase sigma factor 70 region 4 type 2" evidence="7">
    <location>
        <begin position="114"/>
        <end position="164"/>
    </location>
</feature>
<feature type="domain" description="RNA polymerase sigma-70 region 2" evidence="6">
    <location>
        <begin position="15"/>
        <end position="83"/>
    </location>
</feature>
<dbReference type="Proteomes" id="UP000229730">
    <property type="component" value="Unassembled WGS sequence"/>
</dbReference>
<comment type="similarity">
    <text evidence="1">Belongs to the sigma-70 factor family. ECF subfamily.</text>
</comment>
<dbReference type="Pfam" id="PF04542">
    <property type="entry name" value="Sigma70_r2"/>
    <property type="match status" value="1"/>
</dbReference>
<evidence type="ECO:0000256" key="1">
    <source>
        <dbReference type="ARBA" id="ARBA00010641"/>
    </source>
</evidence>
<evidence type="ECO:0000256" key="3">
    <source>
        <dbReference type="ARBA" id="ARBA00023082"/>
    </source>
</evidence>
<evidence type="ECO:0000259" key="6">
    <source>
        <dbReference type="Pfam" id="PF04542"/>
    </source>
</evidence>
<dbReference type="InterPro" id="IPR013325">
    <property type="entry name" value="RNA_pol_sigma_r2"/>
</dbReference>
<dbReference type="SUPFAM" id="SSF88946">
    <property type="entry name" value="Sigma2 domain of RNA polymerase sigma factors"/>
    <property type="match status" value="1"/>
</dbReference>
<dbReference type="GO" id="GO:0006352">
    <property type="term" value="P:DNA-templated transcription initiation"/>
    <property type="evidence" value="ECO:0007669"/>
    <property type="project" value="InterPro"/>
</dbReference>
<evidence type="ECO:0008006" key="10">
    <source>
        <dbReference type="Google" id="ProtNLM"/>
    </source>
</evidence>
<dbReference type="Gene3D" id="1.10.10.10">
    <property type="entry name" value="Winged helix-like DNA-binding domain superfamily/Winged helix DNA-binding domain"/>
    <property type="match status" value="1"/>
</dbReference>
<dbReference type="InterPro" id="IPR007627">
    <property type="entry name" value="RNA_pol_sigma70_r2"/>
</dbReference>
<dbReference type="InterPro" id="IPR014284">
    <property type="entry name" value="RNA_pol_sigma-70_dom"/>
</dbReference>
<name>A0A2G4YVQ8_9PROT</name>
<dbReference type="FunCoup" id="A0A2G4YVQ8">
    <property type="interactions" value="275"/>
</dbReference>
<dbReference type="PANTHER" id="PTHR43133:SF8">
    <property type="entry name" value="RNA POLYMERASE SIGMA FACTOR HI_1459-RELATED"/>
    <property type="match status" value="1"/>
</dbReference>
<evidence type="ECO:0000256" key="5">
    <source>
        <dbReference type="ARBA" id="ARBA00023163"/>
    </source>
</evidence>
<dbReference type="EMBL" id="PDEM01000009">
    <property type="protein sequence ID" value="PHZ86353.1"/>
    <property type="molecule type" value="Genomic_DNA"/>
</dbReference>
<sequence>MIRIGDGDTTAYKMLVDRHLQPFLAFATRVTGDRSEAEDVMQEAFVRVWKTAGRWDMNRNTRFTTWFYRVVMNLCIDVKRKRKPTSDFDEAFDVQSEGPLPDDMLRDKQKAAHISAALSQLPERQRMAVTLCYLQELGNRQAADILEVSVGAVESLLVRGRTRLAEILAAEKDDLLKESVG</sequence>
<dbReference type="Pfam" id="PF08281">
    <property type="entry name" value="Sigma70_r4_2"/>
    <property type="match status" value="1"/>
</dbReference>
<dbReference type="Gene3D" id="1.10.1740.10">
    <property type="match status" value="1"/>
</dbReference>
<dbReference type="SUPFAM" id="SSF88659">
    <property type="entry name" value="Sigma3 and sigma4 domains of RNA polymerase sigma factors"/>
    <property type="match status" value="1"/>
</dbReference>
<gene>
    <name evidence="8" type="ORF">CRD36_05760</name>
</gene>
<dbReference type="InterPro" id="IPR013249">
    <property type="entry name" value="RNA_pol_sigma70_r4_t2"/>
</dbReference>
<evidence type="ECO:0000256" key="4">
    <source>
        <dbReference type="ARBA" id="ARBA00023125"/>
    </source>
</evidence>
<dbReference type="InParanoid" id="A0A2G4YVQ8"/>
<proteinExistence type="inferred from homology"/>
<organism evidence="8 9">
    <name type="scientific">Paremcibacter congregatus</name>
    <dbReference type="NCBI Taxonomy" id="2043170"/>
    <lineage>
        <taxon>Bacteria</taxon>
        <taxon>Pseudomonadati</taxon>
        <taxon>Pseudomonadota</taxon>
        <taxon>Alphaproteobacteria</taxon>
        <taxon>Emcibacterales</taxon>
        <taxon>Emcibacteraceae</taxon>
        <taxon>Paremcibacter</taxon>
    </lineage>
</organism>
<keyword evidence="4" id="KW-0238">DNA-binding</keyword>
<keyword evidence="9" id="KW-1185">Reference proteome</keyword>
<evidence type="ECO:0000259" key="7">
    <source>
        <dbReference type="Pfam" id="PF08281"/>
    </source>
</evidence>
<dbReference type="AlphaFoldDB" id="A0A2G4YVQ8"/>
<dbReference type="InterPro" id="IPR013324">
    <property type="entry name" value="RNA_pol_sigma_r3/r4-like"/>
</dbReference>
<comment type="caution">
    <text evidence="8">The sequence shown here is derived from an EMBL/GenBank/DDBJ whole genome shotgun (WGS) entry which is preliminary data.</text>
</comment>
<dbReference type="NCBIfam" id="NF004113">
    <property type="entry name" value="PRK05602.1"/>
    <property type="match status" value="1"/>
</dbReference>
<reference evidence="8 9" key="1">
    <citation type="submission" date="2017-10" db="EMBL/GenBank/DDBJ databases">
        <title>Frigbacter circumglobatus gen. nov. sp. nov., isolated from sediment cultured in situ.</title>
        <authorList>
            <person name="Zhao Z."/>
        </authorList>
    </citation>
    <scope>NUCLEOTIDE SEQUENCE [LARGE SCALE GENOMIC DNA]</scope>
    <source>
        <strain evidence="8 9">ZYL</strain>
    </source>
</reference>
<dbReference type="PANTHER" id="PTHR43133">
    <property type="entry name" value="RNA POLYMERASE ECF-TYPE SIGMA FACTO"/>
    <property type="match status" value="1"/>
</dbReference>
<keyword evidence="5" id="KW-0804">Transcription</keyword>
<evidence type="ECO:0000313" key="8">
    <source>
        <dbReference type="EMBL" id="PHZ86353.1"/>
    </source>
</evidence>
<dbReference type="NCBIfam" id="TIGR02937">
    <property type="entry name" value="sigma70-ECF"/>
    <property type="match status" value="1"/>
</dbReference>
<dbReference type="GO" id="GO:0016987">
    <property type="term" value="F:sigma factor activity"/>
    <property type="evidence" value="ECO:0007669"/>
    <property type="project" value="UniProtKB-KW"/>
</dbReference>
<dbReference type="CDD" id="cd06171">
    <property type="entry name" value="Sigma70_r4"/>
    <property type="match status" value="1"/>
</dbReference>
<dbReference type="InterPro" id="IPR039425">
    <property type="entry name" value="RNA_pol_sigma-70-like"/>
</dbReference>